<accession>A0AAU9UYQ9</accession>
<dbReference type="PRINTS" id="PR01537">
    <property type="entry name" value="INTRLKN1R1F"/>
</dbReference>
<dbReference type="SUPFAM" id="SSF52058">
    <property type="entry name" value="L domain-like"/>
    <property type="match status" value="1"/>
</dbReference>
<evidence type="ECO:0000256" key="6">
    <source>
        <dbReference type="SAM" id="MobiDB-lite"/>
    </source>
</evidence>
<protein>
    <recommendedName>
        <fullName evidence="8">TIR domain-containing protein</fullName>
    </recommendedName>
</protein>
<feature type="domain" description="TIR" evidence="8">
    <location>
        <begin position="379"/>
        <end position="515"/>
    </location>
</feature>
<feature type="compositionally biased region" description="Pro residues" evidence="6">
    <location>
        <begin position="539"/>
        <end position="548"/>
    </location>
</feature>
<evidence type="ECO:0000256" key="1">
    <source>
        <dbReference type="ARBA" id="ARBA00004167"/>
    </source>
</evidence>
<evidence type="ECO:0000256" key="2">
    <source>
        <dbReference type="ARBA" id="ARBA00022692"/>
    </source>
</evidence>
<evidence type="ECO:0000256" key="3">
    <source>
        <dbReference type="ARBA" id="ARBA00022729"/>
    </source>
</evidence>
<evidence type="ECO:0000256" key="7">
    <source>
        <dbReference type="SAM" id="Phobius"/>
    </source>
</evidence>
<keyword evidence="3" id="KW-0732">Signal</keyword>
<evidence type="ECO:0000256" key="5">
    <source>
        <dbReference type="ARBA" id="ARBA00023136"/>
    </source>
</evidence>
<dbReference type="Proteomes" id="UP001153954">
    <property type="component" value="Unassembled WGS sequence"/>
</dbReference>
<comment type="subcellular location">
    <subcellularLocation>
        <location evidence="1">Membrane</location>
        <topology evidence="1">Single-pass membrane protein</topology>
    </subcellularLocation>
</comment>
<dbReference type="GO" id="GO:0045087">
    <property type="term" value="P:innate immune response"/>
    <property type="evidence" value="ECO:0007669"/>
    <property type="project" value="TreeGrafter"/>
</dbReference>
<dbReference type="EMBL" id="CAKOGL010000024">
    <property type="protein sequence ID" value="CAH2101975.1"/>
    <property type="molecule type" value="Genomic_DNA"/>
</dbReference>
<gene>
    <name evidence="9" type="ORF">EEDITHA_LOCUS16673</name>
</gene>
<keyword evidence="2 7" id="KW-0812">Transmembrane</keyword>
<dbReference type="AlphaFoldDB" id="A0AAU9UYQ9"/>
<evidence type="ECO:0000313" key="9">
    <source>
        <dbReference type="EMBL" id="CAH2101975.1"/>
    </source>
</evidence>
<organism evidence="9 10">
    <name type="scientific">Euphydryas editha</name>
    <name type="common">Edith's checkerspot</name>
    <dbReference type="NCBI Taxonomy" id="104508"/>
    <lineage>
        <taxon>Eukaryota</taxon>
        <taxon>Metazoa</taxon>
        <taxon>Ecdysozoa</taxon>
        <taxon>Arthropoda</taxon>
        <taxon>Hexapoda</taxon>
        <taxon>Insecta</taxon>
        <taxon>Pterygota</taxon>
        <taxon>Neoptera</taxon>
        <taxon>Endopterygota</taxon>
        <taxon>Lepidoptera</taxon>
        <taxon>Glossata</taxon>
        <taxon>Ditrysia</taxon>
        <taxon>Papilionoidea</taxon>
        <taxon>Nymphalidae</taxon>
        <taxon>Nymphalinae</taxon>
        <taxon>Euphydryas</taxon>
    </lineage>
</organism>
<evidence type="ECO:0000259" key="8">
    <source>
        <dbReference type="PROSITE" id="PS50104"/>
    </source>
</evidence>
<evidence type="ECO:0000313" key="10">
    <source>
        <dbReference type="Proteomes" id="UP001153954"/>
    </source>
</evidence>
<dbReference type="InterPro" id="IPR035897">
    <property type="entry name" value="Toll_tir_struct_dom_sf"/>
</dbReference>
<dbReference type="SUPFAM" id="SSF52200">
    <property type="entry name" value="Toll/Interleukin receptor TIR domain"/>
    <property type="match status" value="1"/>
</dbReference>
<keyword evidence="4 7" id="KW-1133">Transmembrane helix</keyword>
<dbReference type="GO" id="GO:0038023">
    <property type="term" value="F:signaling receptor activity"/>
    <property type="evidence" value="ECO:0007669"/>
    <property type="project" value="TreeGrafter"/>
</dbReference>
<evidence type="ECO:0000256" key="4">
    <source>
        <dbReference type="ARBA" id="ARBA00022989"/>
    </source>
</evidence>
<dbReference type="GO" id="GO:0007165">
    <property type="term" value="P:signal transduction"/>
    <property type="evidence" value="ECO:0007669"/>
    <property type="project" value="InterPro"/>
</dbReference>
<dbReference type="PANTHER" id="PTHR24365">
    <property type="entry name" value="TOLL-LIKE RECEPTOR"/>
    <property type="match status" value="1"/>
</dbReference>
<sequence>MGALSPLWRARGLRALSLRDTGLTRICRDWRTELEWLTDLDLSNNNVSVLDFDNLQWRRRKATFVNLRGNPLRGIHYTRGQFAAVLAGNVSSDFASSPVRTSHFSRLQSSKRSHALRCGARAALRGTGCLLRPDTYVLLEEVDPRALQCTLPPDAGCPAGCMCRFISEYSELSCERAGLTSVPSAPPGLPARALLLPYNNISVLTIKDITPDLEVLDLSDNLIASVDAATMAALLDSRRIVCLAGNPLRCDALPPMRTLLAHVAPKVGGVDGTRYTCRGGGDAFSIARELGQRCEPTVWPFVLAALVLATASAVLAGCLVRPATRQCFQVSPLPSRCLRPSPASRSSLTCRSPQRFLFERGLCLHWLLQPLRAGDDAELPYDAFVSFSHRDASFAMELVRRLERGAALRLCLHERDWRPGEWIPAQITRSVRESRRTLVLLSENFLSSTWARAELREGYVMALCEQRPRLLLVLLPGMTPERAAAADPELRAYIASVTYLRWDDPHFWEKLLLVMPRPRAPSAPGTPDATTGPGSLVPPAEPKPPACA</sequence>
<dbReference type="PROSITE" id="PS50104">
    <property type="entry name" value="TIR"/>
    <property type="match status" value="1"/>
</dbReference>
<name>A0AAU9UYQ9_EUPED</name>
<dbReference type="InterPro" id="IPR000157">
    <property type="entry name" value="TIR_dom"/>
</dbReference>
<proteinExistence type="predicted"/>
<dbReference type="InterPro" id="IPR032675">
    <property type="entry name" value="LRR_dom_sf"/>
</dbReference>
<feature type="transmembrane region" description="Helical" evidence="7">
    <location>
        <begin position="298"/>
        <end position="320"/>
    </location>
</feature>
<comment type="caution">
    <text evidence="9">The sequence shown here is derived from an EMBL/GenBank/DDBJ whole genome shotgun (WGS) entry which is preliminary data.</text>
</comment>
<dbReference type="Gene3D" id="3.80.10.10">
    <property type="entry name" value="Ribonuclease Inhibitor"/>
    <property type="match status" value="2"/>
</dbReference>
<dbReference type="PANTHER" id="PTHR24365:SF541">
    <property type="entry name" value="PROTEIN TOLL-RELATED"/>
    <property type="match status" value="1"/>
</dbReference>
<feature type="region of interest" description="Disordered" evidence="6">
    <location>
        <begin position="519"/>
        <end position="548"/>
    </location>
</feature>
<dbReference type="GO" id="GO:0005886">
    <property type="term" value="C:plasma membrane"/>
    <property type="evidence" value="ECO:0007669"/>
    <property type="project" value="TreeGrafter"/>
</dbReference>
<dbReference type="SMART" id="SM00255">
    <property type="entry name" value="TIR"/>
    <property type="match status" value="1"/>
</dbReference>
<keyword evidence="5 7" id="KW-0472">Membrane</keyword>
<dbReference type="Gene3D" id="3.40.50.10140">
    <property type="entry name" value="Toll/interleukin-1 receptor homology (TIR) domain"/>
    <property type="match status" value="1"/>
</dbReference>
<keyword evidence="10" id="KW-1185">Reference proteome</keyword>
<dbReference type="Pfam" id="PF13676">
    <property type="entry name" value="TIR_2"/>
    <property type="match status" value="1"/>
</dbReference>
<reference evidence="9" key="1">
    <citation type="submission" date="2022-03" db="EMBL/GenBank/DDBJ databases">
        <authorList>
            <person name="Tunstrom K."/>
        </authorList>
    </citation>
    <scope>NUCLEOTIDE SEQUENCE</scope>
</reference>